<protein>
    <recommendedName>
        <fullName evidence="2">Putative auto-transporter adhesin head GIN domain-containing protein</fullName>
    </recommendedName>
</protein>
<gene>
    <name evidence="3" type="ORF">BN938_2094</name>
</gene>
<dbReference type="eggNOG" id="ENOG502ZUBP">
    <property type="taxonomic scope" value="Bacteria"/>
</dbReference>
<feature type="chain" id="PRO_5001589487" description="Putative auto-transporter adhesin head GIN domain-containing protein" evidence="1">
    <location>
        <begin position="20"/>
        <end position="271"/>
    </location>
</feature>
<dbReference type="KEGG" id="rbc:BN938_2094"/>
<proteinExistence type="predicted"/>
<dbReference type="Gene3D" id="2.160.20.120">
    <property type="match status" value="1"/>
</dbReference>
<keyword evidence="1" id="KW-0732">Signal</keyword>
<dbReference type="Proteomes" id="UP000027616">
    <property type="component" value="Chromosome I"/>
</dbReference>
<name>A0A060R9B9_9BACT</name>
<dbReference type="HOGENOM" id="CLU_1026078_0_0_10"/>
<evidence type="ECO:0000259" key="2">
    <source>
        <dbReference type="Pfam" id="PF10988"/>
    </source>
</evidence>
<reference evidence="3 4" key="1">
    <citation type="journal article" date="2015" name="Genome Announc.">
        <title>Complete Genome Sequence of the Novel Leech Symbiont Mucinivorans hirudinis M3T.</title>
        <authorList>
            <person name="Nelson M.C."/>
            <person name="Bomar L."/>
            <person name="Graf J."/>
        </authorList>
    </citation>
    <scope>NUCLEOTIDE SEQUENCE [LARGE SCALE GENOMIC DNA]</scope>
    <source>
        <strain evidence="4">M3</strain>
    </source>
</reference>
<feature type="signal peptide" evidence="1">
    <location>
        <begin position="1"/>
        <end position="19"/>
    </location>
</feature>
<dbReference type="InterPro" id="IPR021255">
    <property type="entry name" value="DUF2807"/>
</dbReference>
<evidence type="ECO:0000256" key="1">
    <source>
        <dbReference type="SAM" id="SignalP"/>
    </source>
</evidence>
<keyword evidence="4" id="KW-1185">Reference proteome</keyword>
<evidence type="ECO:0000313" key="3">
    <source>
        <dbReference type="EMBL" id="CDN32167.1"/>
    </source>
</evidence>
<sequence>MKKVLFSLVALFAAVVASAQDYQNKEYFVGSEIAGLVVSGNMDVQISQGSQTGVWVTIDPAYVDRFNVSITEDMYARIEYREDLKAVFSKKNKPVCKVVVSSLRYLSINGSSVIGKGTFSCASTFSALMWGGSFLSFVKIESEKSVWDIKGGAKVEDCTIEAPVMVEVTADETSSSNLKINTENLIATAKGAALLTLSGEVSRNTKVSANSTVTVDILKVNTPMIDATALGMSKIKATVTGTANVTCGGTASFRYVGNGTVNGDSKNIKPM</sequence>
<evidence type="ECO:0000313" key="4">
    <source>
        <dbReference type="Proteomes" id="UP000027616"/>
    </source>
</evidence>
<dbReference type="AlphaFoldDB" id="A0A060R9B9"/>
<dbReference type="Pfam" id="PF10988">
    <property type="entry name" value="DUF2807"/>
    <property type="match status" value="1"/>
</dbReference>
<feature type="domain" description="Putative auto-transporter adhesin head GIN" evidence="2">
    <location>
        <begin position="35"/>
        <end position="258"/>
    </location>
</feature>
<dbReference type="EMBL" id="HG934468">
    <property type="protein sequence ID" value="CDN32167.1"/>
    <property type="molecule type" value="Genomic_DNA"/>
</dbReference>
<accession>A0A060R9B9</accession>
<dbReference type="STRING" id="1433126.BN938_2094"/>
<organism evidence="3 4">
    <name type="scientific">Mucinivorans hirudinis</name>
    <dbReference type="NCBI Taxonomy" id="1433126"/>
    <lineage>
        <taxon>Bacteria</taxon>
        <taxon>Pseudomonadati</taxon>
        <taxon>Bacteroidota</taxon>
        <taxon>Bacteroidia</taxon>
        <taxon>Bacteroidales</taxon>
        <taxon>Rikenellaceae</taxon>
        <taxon>Mucinivorans</taxon>
    </lineage>
</organism>